<dbReference type="Proteomes" id="UP000601435">
    <property type="component" value="Unassembled WGS sequence"/>
</dbReference>
<dbReference type="AlphaFoldDB" id="A0A813BF84"/>
<keyword evidence="2" id="KW-1185">Reference proteome</keyword>
<evidence type="ECO:0000313" key="2">
    <source>
        <dbReference type="Proteomes" id="UP000601435"/>
    </source>
</evidence>
<accession>A0A813BF84</accession>
<comment type="caution">
    <text evidence="1">The sequence shown here is derived from an EMBL/GenBank/DDBJ whole genome shotgun (WGS) entry which is preliminary data.</text>
</comment>
<protein>
    <submittedName>
        <fullName evidence="1">Uncharacterized protein</fullName>
    </submittedName>
</protein>
<evidence type="ECO:0000313" key="1">
    <source>
        <dbReference type="EMBL" id="CAE7900120.1"/>
    </source>
</evidence>
<reference evidence="1" key="1">
    <citation type="submission" date="2021-02" db="EMBL/GenBank/DDBJ databases">
        <authorList>
            <person name="Dougan E. K."/>
            <person name="Rhodes N."/>
            <person name="Thang M."/>
            <person name="Chan C."/>
        </authorList>
    </citation>
    <scope>NUCLEOTIDE SEQUENCE</scope>
</reference>
<sequence length="232" mass="26111">MRSLSILDFGQEAYTGKWIEEAQLSTVRLFLSEVPTAKVDTLIRASKLAQEARRNAEQVQAITIDEEHLGGTWPSEFSWRLRAYSCRETSIGMQYHSALGGWNGDDRRCFDQSFCPALAQTSQTGLPIITLAPHPSVPQVEFEMSDSPKVQKESGTQKFHWWVSGETAEEDAIEALSPEGHPLAFGRFHAAHFTFSAKIDSKTPRSGDPKIFDRGTPICTIKHLWELCFRPR</sequence>
<dbReference type="EMBL" id="CAJNJA010070141">
    <property type="protein sequence ID" value="CAE7900120.1"/>
    <property type="molecule type" value="Genomic_DNA"/>
</dbReference>
<gene>
    <name evidence="1" type="ORF">SNEC2469_LOCUS30258</name>
</gene>
<dbReference type="OrthoDB" id="406787at2759"/>
<organism evidence="1 2">
    <name type="scientific">Symbiodinium necroappetens</name>
    <dbReference type="NCBI Taxonomy" id="1628268"/>
    <lineage>
        <taxon>Eukaryota</taxon>
        <taxon>Sar</taxon>
        <taxon>Alveolata</taxon>
        <taxon>Dinophyceae</taxon>
        <taxon>Suessiales</taxon>
        <taxon>Symbiodiniaceae</taxon>
        <taxon>Symbiodinium</taxon>
    </lineage>
</organism>
<proteinExistence type="predicted"/>
<name>A0A813BF84_9DINO</name>